<accession>A0A6J4LHJ9</accession>
<evidence type="ECO:0000313" key="1">
    <source>
        <dbReference type="EMBL" id="CAA9332395.1"/>
    </source>
</evidence>
<sequence>MTIRPELIDELLEECPNPEELLRKAAYSNN</sequence>
<name>A0A6J4LHJ9_9CYAN</name>
<organism evidence="1">
    <name type="scientific">uncultured Leptolyngbya sp</name>
    <dbReference type="NCBI Taxonomy" id="332963"/>
    <lineage>
        <taxon>Bacteria</taxon>
        <taxon>Bacillati</taxon>
        <taxon>Cyanobacteriota</taxon>
        <taxon>Cyanophyceae</taxon>
        <taxon>Leptolyngbyales</taxon>
        <taxon>Leptolyngbyaceae</taxon>
        <taxon>Leptolyngbya group</taxon>
        <taxon>Leptolyngbya</taxon>
        <taxon>environmental samples</taxon>
    </lineage>
</organism>
<proteinExistence type="predicted"/>
<protein>
    <submittedName>
        <fullName evidence="1">Uncharacterized protein</fullName>
    </submittedName>
</protein>
<dbReference type="AlphaFoldDB" id="A0A6J4LHJ9"/>
<reference evidence="1" key="1">
    <citation type="submission" date="2020-02" db="EMBL/GenBank/DDBJ databases">
        <authorList>
            <person name="Meier V. D."/>
        </authorList>
    </citation>
    <scope>NUCLEOTIDE SEQUENCE</scope>
    <source>
        <strain evidence="1">AVDCRST_MAG94</strain>
    </source>
</reference>
<dbReference type="EMBL" id="CADCTY010000686">
    <property type="protein sequence ID" value="CAA9332395.1"/>
    <property type="molecule type" value="Genomic_DNA"/>
</dbReference>
<gene>
    <name evidence="1" type="ORF">AVDCRST_MAG94-1975</name>
</gene>